<dbReference type="PANTHER" id="PTHR43255">
    <property type="entry name" value="IRON-SULFUR-BINDING OXIDOREDUCTASE FADF-RELATED-RELATED"/>
    <property type="match status" value="1"/>
</dbReference>
<dbReference type="SUPFAM" id="SSF46548">
    <property type="entry name" value="alpha-helical ferredoxin"/>
    <property type="match status" value="1"/>
</dbReference>
<keyword evidence="5" id="KW-0411">Iron-sulfur</keyword>
<keyword evidence="4" id="KW-0408">Iron</keyword>
<evidence type="ECO:0000256" key="5">
    <source>
        <dbReference type="ARBA" id="ARBA00023014"/>
    </source>
</evidence>
<dbReference type="Gene3D" id="1.10.1060.10">
    <property type="entry name" value="Alpha-helical ferredoxin"/>
    <property type="match status" value="1"/>
</dbReference>
<evidence type="ECO:0000256" key="2">
    <source>
        <dbReference type="ARBA" id="ARBA00022723"/>
    </source>
</evidence>
<dbReference type="InterPro" id="IPR017900">
    <property type="entry name" value="4Fe4S_Fe_S_CS"/>
</dbReference>
<evidence type="ECO:0000313" key="7">
    <source>
        <dbReference type="EMBL" id="HGU33499.1"/>
    </source>
</evidence>
<reference evidence="7" key="1">
    <citation type="journal article" date="2020" name="mSystems">
        <title>Genome- and Community-Level Interaction Insights into Carbon Utilization and Element Cycling Functions of Hydrothermarchaeota in Hydrothermal Sediment.</title>
        <authorList>
            <person name="Zhou Z."/>
            <person name="Liu Y."/>
            <person name="Xu W."/>
            <person name="Pan J."/>
            <person name="Luo Z.H."/>
            <person name="Li M."/>
        </authorList>
    </citation>
    <scope>NUCLEOTIDE SEQUENCE [LARGE SCALE GENOMIC DNA]</scope>
    <source>
        <strain evidence="7">SpSt-477</strain>
    </source>
</reference>
<keyword evidence="2" id="KW-0479">Metal-binding</keyword>
<dbReference type="GO" id="GO:0016491">
    <property type="term" value="F:oxidoreductase activity"/>
    <property type="evidence" value="ECO:0007669"/>
    <property type="project" value="UniProtKB-KW"/>
</dbReference>
<proteinExistence type="predicted"/>
<accession>A0A7C4RT91</accession>
<evidence type="ECO:0000256" key="3">
    <source>
        <dbReference type="ARBA" id="ARBA00023002"/>
    </source>
</evidence>
<protein>
    <submittedName>
        <fullName evidence="7">4Fe-4S dicluster domain-containing protein</fullName>
    </submittedName>
</protein>
<keyword evidence="1" id="KW-0004">4Fe-4S</keyword>
<organism evidence="7">
    <name type="scientific">Desulfatirhabdium butyrativorans</name>
    <dbReference type="NCBI Taxonomy" id="340467"/>
    <lineage>
        <taxon>Bacteria</taxon>
        <taxon>Pseudomonadati</taxon>
        <taxon>Thermodesulfobacteriota</taxon>
        <taxon>Desulfobacteria</taxon>
        <taxon>Desulfobacterales</taxon>
        <taxon>Desulfatirhabdiaceae</taxon>
        <taxon>Desulfatirhabdium</taxon>
    </lineage>
</organism>
<dbReference type="InterPro" id="IPR017896">
    <property type="entry name" value="4Fe4S_Fe-S-bd"/>
</dbReference>
<dbReference type="InterPro" id="IPR051460">
    <property type="entry name" value="HdrC_iron-sulfur_subunit"/>
</dbReference>
<name>A0A7C4RT91_9BACT</name>
<feature type="domain" description="4Fe-4S ferredoxin-type" evidence="6">
    <location>
        <begin position="13"/>
        <end position="43"/>
    </location>
</feature>
<gene>
    <name evidence="7" type="ORF">ENS29_11655</name>
</gene>
<evidence type="ECO:0000256" key="1">
    <source>
        <dbReference type="ARBA" id="ARBA00022485"/>
    </source>
</evidence>
<dbReference type="AlphaFoldDB" id="A0A7C4RT91"/>
<dbReference type="GO" id="GO:0046872">
    <property type="term" value="F:metal ion binding"/>
    <property type="evidence" value="ECO:0007669"/>
    <property type="project" value="UniProtKB-KW"/>
</dbReference>
<feature type="domain" description="4Fe-4S ferredoxin-type" evidence="6">
    <location>
        <begin position="57"/>
        <end position="86"/>
    </location>
</feature>
<evidence type="ECO:0000256" key="4">
    <source>
        <dbReference type="ARBA" id="ARBA00023004"/>
    </source>
</evidence>
<dbReference type="GO" id="GO:0051539">
    <property type="term" value="F:4 iron, 4 sulfur cluster binding"/>
    <property type="evidence" value="ECO:0007669"/>
    <property type="project" value="UniProtKB-KW"/>
</dbReference>
<evidence type="ECO:0000259" key="6">
    <source>
        <dbReference type="PROSITE" id="PS51379"/>
    </source>
</evidence>
<comment type="caution">
    <text evidence="7">The sequence shown here is derived from an EMBL/GenBank/DDBJ whole genome shotgun (WGS) entry which is preliminary data.</text>
</comment>
<keyword evidence="3" id="KW-0560">Oxidoreductase</keyword>
<dbReference type="EMBL" id="DSUH01000267">
    <property type="protein sequence ID" value="HGU33499.1"/>
    <property type="molecule type" value="Genomic_DNA"/>
</dbReference>
<dbReference type="GO" id="GO:0005886">
    <property type="term" value="C:plasma membrane"/>
    <property type="evidence" value="ECO:0007669"/>
    <property type="project" value="TreeGrafter"/>
</dbReference>
<dbReference type="PANTHER" id="PTHR43255:SF1">
    <property type="entry name" value="IRON-SULFUR-BINDING OXIDOREDUCTASE FADF-RELATED"/>
    <property type="match status" value="1"/>
</dbReference>
<sequence>MTIVEPQFQEELKRYGQDAVTMCFNCGTCSAICPLLGEHFPRQMIRYAQIGAKGRIIAAAGDLWRCLHCGLCTQSCPRGAKPGELILSLKRYVTASWRRA</sequence>
<dbReference type="PROSITE" id="PS51379">
    <property type="entry name" value="4FE4S_FER_2"/>
    <property type="match status" value="2"/>
</dbReference>
<dbReference type="InterPro" id="IPR009051">
    <property type="entry name" value="Helical_ferredxn"/>
</dbReference>
<dbReference type="PROSITE" id="PS00198">
    <property type="entry name" value="4FE4S_FER_1"/>
    <property type="match status" value="1"/>
</dbReference>
<dbReference type="Pfam" id="PF13183">
    <property type="entry name" value="Fer4_8"/>
    <property type="match status" value="1"/>
</dbReference>